<dbReference type="EMBL" id="UINC01001397">
    <property type="protein sequence ID" value="SUZ79696.1"/>
    <property type="molecule type" value="Genomic_DNA"/>
</dbReference>
<dbReference type="AlphaFoldDB" id="A0A381QK22"/>
<sequence length="146" mass="17176">MKFVLTILCTLSLILAQEKKVDPAPNAIAVYWKTLDPPEKEIFLFSYLTQVYDTHQEMINNLGYGEVTTWYFDHKAELVYGIFDQIDQSGMQEFIGWIDEYYRHQEFSGNAFDDALSFAFRFQQAAGETIWEKYENLKYGKIKPEK</sequence>
<reference evidence="1" key="1">
    <citation type="submission" date="2018-05" db="EMBL/GenBank/DDBJ databases">
        <authorList>
            <person name="Lanie J.A."/>
            <person name="Ng W.-L."/>
            <person name="Kazmierczak K.M."/>
            <person name="Andrzejewski T.M."/>
            <person name="Davidsen T.M."/>
            <person name="Wayne K.J."/>
            <person name="Tettelin H."/>
            <person name="Glass J.I."/>
            <person name="Rusch D."/>
            <person name="Podicherti R."/>
            <person name="Tsui H.-C.T."/>
            <person name="Winkler M.E."/>
        </authorList>
    </citation>
    <scope>NUCLEOTIDE SEQUENCE</scope>
</reference>
<organism evidence="1">
    <name type="scientific">marine metagenome</name>
    <dbReference type="NCBI Taxonomy" id="408172"/>
    <lineage>
        <taxon>unclassified sequences</taxon>
        <taxon>metagenomes</taxon>
        <taxon>ecological metagenomes</taxon>
    </lineage>
</organism>
<name>A0A381QK22_9ZZZZ</name>
<evidence type="ECO:0000313" key="1">
    <source>
        <dbReference type="EMBL" id="SUZ79696.1"/>
    </source>
</evidence>
<proteinExistence type="predicted"/>
<protein>
    <submittedName>
        <fullName evidence="1">Uncharacterized protein</fullName>
    </submittedName>
</protein>
<gene>
    <name evidence="1" type="ORF">METZ01_LOCUS32550</name>
</gene>
<accession>A0A381QK22</accession>